<gene>
    <name evidence="3" type="ORF">KUF71_007727</name>
</gene>
<dbReference type="PANTHER" id="PTHR31569:SF4">
    <property type="entry name" value="SWIM-TYPE DOMAIN-CONTAINING PROTEIN"/>
    <property type="match status" value="1"/>
</dbReference>
<comment type="caution">
    <text evidence="3">The sequence shown here is derived from an EMBL/GenBank/DDBJ whole genome shotgun (WGS) entry which is preliminary data.</text>
</comment>
<protein>
    <submittedName>
        <fullName evidence="3">Protein FAR1-RELATED SEQUENCE 5</fullName>
    </submittedName>
</protein>
<evidence type="ECO:0000259" key="2">
    <source>
        <dbReference type="Pfam" id="PF21599"/>
    </source>
</evidence>
<evidence type="ECO:0000313" key="3">
    <source>
        <dbReference type="EMBL" id="KAK3918466.1"/>
    </source>
</evidence>
<feature type="non-terminal residue" evidence="3">
    <location>
        <position position="1"/>
    </location>
</feature>
<name>A0AAE1HD68_9NEOP</name>
<dbReference type="InterPro" id="IPR048325">
    <property type="entry name" value="ZSWIM3_N"/>
</dbReference>
<dbReference type="AlphaFoldDB" id="A0AAE1HD68"/>
<dbReference type="InterPro" id="IPR048324">
    <property type="entry name" value="ZSWIM1-3_RNaseH-like"/>
</dbReference>
<accession>A0AAE1HD68</accession>
<evidence type="ECO:0000259" key="1">
    <source>
        <dbReference type="Pfam" id="PF21056"/>
    </source>
</evidence>
<dbReference type="EMBL" id="JAHWGI010000939">
    <property type="protein sequence ID" value="KAK3918466.1"/>
    <property type="molecule type" value="Genomic_DNA"/>
</dbReference>
<feature type="domain" description="ZSWIM3 N-terminal" evidence="2">
    <location>
        <begin position="4"/>
        <end position="117"/>
    </location>
</feature>
<organism evidence="3 4">
    <name type="scientific">Frankliniella fusca</name>
    <dbReference type="NCBI Taxonomy" id="407009"/>
    <lineage>
        <taxon>Eukaryota</taxon>
        <taxon>Metazoa</taxon>
        <taxon>Ecdysozoa</taxon>
        <taxon>Arthropoda</taxon>
        <taxon>Hexapoda</taxon>
        <taxon>Insecta</taxon>
        <taxon>Pterygota</taxon>
        <taxon>Neoptera</taxon>
        <taxon>Paraneoptera</taxon>
        <taxon>Thysanoptera</taxon>
        <taxon>Terebrantia</taxon>
        <taxon>Thripoidea</taxon>
        <taxon>Thripidae</taxon>
        <taxon>Frankliniella</taxon>
    </lineage>
</organism>
<keyword evidence="4" id="KW-1185">Reference proteome</keyword>
<dbReference type="PANTHER" id="PTHR31569">
    <property type="entry name" value="SWIM-TYPE DOMAIN-CONTAINING PROTEIN"/>
    <property type="match status" value="1"/>
</dbReference>
<dbReference type="Proteomes" id="UP001219518">
    <property type="component" value="Unassembled WGS sequence"/>
</dbReference>
<reference evidence="3" key="2">
    <citation type="journal article" date="2023" name="BMC Genomics">
        <title>Pest status, molecular evolution, and epigenetic factors derived from the genome assembly of Frankliniella fusca, a thysanopteran phytovirus vector.</title>
        <authorList>
            <person name="Catto M.A."/>
            <person name="Labadie P.E."/>
            <person name="Jacobson A.L."/>
            <person name="Kennedy G.G."/>
            <person name="Srinivasan R."/>
            <person name="Hunt B.G."/>
        </authorList>
    </citation>
    <scope>NUCLEOTIDE SEQUENCE</scope>
    <source>
        <strain evidence="3">PL_HMW_Pooled</strain>
    </source>
</reference>
<dbReference type="InterPro" id="IPR052579">
    <property type="entry name" value="Zinc_finger_SWIM"/>
</dbReference>
<dbReference type="Pfam" id="PF21599">
    <property type="entry name" value="ZSWIM3_N"/>
    <property type="match status" value="1"/>
</dbReference>
<dbReference type="Pfam" id="PF21056">
    <property type="entry name" value="ZSWIM1-3_RNaseH-like"/>
    <property type="match status" value="1"/>
</dbReference>
<proteinExistence type="predicted"/>
<evidence type="ECO:0000313" key="4">
    <source>
        <dbReference type="Proteomes" id="UP001219518"/>
    </source>
</evidence>
<reference evidence="3" key="1">
    <citation type="submission" date="2021-07" db="EMBL/GenBank/DDBJ databases">
        <authorList>
            <person name="Catto M.A."/>
            <person name="Jacobson A."/>
            <person name="Kennedy G."/>
            <person name="Labadie P."/>
            <person name="Hunt B.G."/>
            <person name="Srinivasan R."/>
        </authorList>
    </citation>
    <scope>NUCLEOTIDE SEQUENCE</scope>
    <source>
        <strain evidence="3">PL_HMW_Pooled</strain>
        <tissue evidence="3">Head</tissue>
    </source>
</reference>
<feature type="domain" description="ZSWIM1/3 RNaseH-like" evidence="1">
    <location>
        <begin position="217"/>
        <end position="315"/>
    </location>
</feature>
<sequence length="561" mass="63240">MFVIGEEFDSFDEFKKKLAEYEDKVFAVYTIASSSTIANANKKLLEKDGGAGNLYKPELKYQNVKFTCTSGGRCRVGTGTGARPMQSTNKIGCPSLLHLISTRTKLVVEKLVEEHNHECSQETYLSLPEKSRLSQEHTEKVKLLFKGGVKPAKVRALLRDYGAGRVDARYLSNLRQKWRNEETEHSPDEERLNVALQKLTDCDGSVIVGRDDVGEDTMKQNVIDFGLVLILDHTYKVNENRMPVCVMMVMDGNGAGRVAGYAFVVNEHLGTVSQVLKSFKECVGEEAANKIKTVVIDKDPSEIGAISLVLPNAQIQLCLFHLGKVLKERSSRESQELKDLVQELKYAEGENFNALVQRIKANASATFFKYLDDNWLSCPQAWANRDKRDSINLGNFTTNRVECHNSKIKMLLSYNTRLPDAVEGILHLAQNKEDDVFFRDMSESLKKTYKTTSLNDPLTMEILEDLTKFASRLLLWEIETLPSEEELLHYDSSSDSCGCRFRTSYGLPCRHIFQHRRLSGTNTGTEATVTGVQVQIINDQEQDQISNQEINLVPANNRNDL</sequence>